<keyword evidence="4" id="KW-1185">Reference proteome</keyword>
<dbReference type="Proteomes" id="UP001201163">
    <property type="component" value="Unassembled WGS sequence"/>
</dbReference>
<dbReference type="AlphaFoldDB" id="A0AAD4QAD1"/>
<keyword evidence="2" id="KW-1133">Transmembrane helix</keyword>
<dbReference type="EMBL" id="JAKELL010000067">
    <property type="protein sequence ID" value="KAH8985172.1"/>
    <property type="molecule type" value="Genomic_DNA"/>
</dbReference>
<protein>
    <submittedName>
        <fullName evidence="3">Uncharacterized protein</fullName>
    </submittedName>
</protein>
<feature type="transmembrane region" description="Helical" evidence="2">
    <location>
        <begin position="96"/>
        <end position="118"/>
    </location>
</feature>
<comment type="caution">
    <text evidence="3">The sequence shown here is derived from an EMBL/GenBank/DDBJ whole genome shotgun (WGS) entry which is preliminary data.</text>
</comment>
<evidence type="ECO:0000313" key="4">
    <source>
        <dbReference type="Proteomes" id="UP001201163"/>
    </source>
</evidence>
<sequence length="259" mass="28828">MKILKLLTASAASSPLITKPPRRLRPRHHPTNSRLPRAGSPCARVHDTLILGLFWPYISHGSLSAPRAYTLSAFPNPLVSEHLKPGAVPEPSASPLWAHLTTMILCAAAGFGLSAFVGCSLRYPFLQKASPPVFKCAFTGPGTVCWLRGIKLFGSKSHLFPYRAIDRLVRGIQSSSHTSCAASVYKWMLRKKRGNALWLQPLLTDKYEYIMTHFASQDYKTVCLAIVCNFLYIVCLSSAQSGLRRFVAFKHHRHMILLK</sequence>
<evidence type="ECO:0000256" key="1">
    <source>
        <dbReference type="SAM" id="MobiDB-lite"/>
    </source>
</evidence>
<proteinExistence type="predicted"/>
<keyword evidence="2" id="KW-0812">Transmembrane</keyword>
<name>A0AAD4QAD1_9AGAM</name>
<keyword evidence="2" id="KW-0472">Membrane</keyword>
<organism evidence="3 4">
    <name type="scientific">Lactarius akahatsu</name>
    <dbReference type="NCBI Taxonomy" id="416441"/>
    <lineage>
        <taxon>Eukaryota</taxon>
        <taxon>Fungi</taxon>
        <taxon>Dikarya</taxon>
        <taxon>Basidiomycota</taxon>
        <taxon>Agaricomycotina</taxon>
        <taxon>Agaricomycetes</taxon>
        <taxon>Russulales</taxon>
        <taxon>Russulaceae</taxon>
        <taxon>Lactarius</taxon>
    </lineage>
</organism>
<accession>A0AAD4QAD1</accession>
<feature type="region of interest" description="Disordered" evidence="1">
    <location>
        <begin position="16"/>
        <end position="39"/>
    </location>
</feature>
<reference evidence="3" key="1">
    <citation type="submission" date="2022-01" db="EMBL/GenBank/DDBJ databases">
        <title>Comparative genomics reveals a dynamic genome evolution in the ectomycorrhizal milk-cap (Lactarius) mushrooms.</title>
        <authorList>
            <consortium name="DOE Joint Genome Institute"/>
            <person name="Lebreton A."/>
            <person name="Tang N."/>
            <person name="Kuo A."/>
            <person name="LaButti K."/>
            <person name="Drula E."/>
            <person name="Barry K."/>
            <person name="Clum A."/>
            <person name="Lipzen A."/>
            <person name="Mousain D."/>
            <person name="Ng V."/>
            <person name="Wang R."/>
            <person name="Wang X."/>
            <person name="Dai Y."/>
            <person name="Henrissat B."/>
            <person name="Grigoriev I.V."/>
            <person name="Guerin-Laguette A."/>
            <person name="Yu F."/>
            <person name="Martin F.M."/>
        </authorList>
    </citation>
    <scope>NUCLEOTIDE SEQUENCE</scope>
    <source>
        <strain evidence="3">QP</strain>
    </source>
</reference>
<evidence type="ECO:0000256" key="2">
    <source>
        <dbReference type="SAM" id="Phobius"/>
    </source>
</evidence>
<feature type="compositionally biased region" description="Basic residues" evidence="1">
    <location>
        <begin position="20"/>
        <end position="31"/>
    </location>
</feature>
<gene>
    <name evidence="3" type="ORF">EDB92DRAFT_1386107</name>
</gene>
<evidence type="ECO:0000313" key="3">
    <source>
        <dbReference type="EMBL" id="KAH8985172.1"/>
    </source>
</evidence>